<dbReference type="SUPFAM" id="SSF51206">
    <property type="entry name" value="cAMP-binding domain-like"/>
    <property type="match status" value="1"/>
</dbReference>
<dbReference type="InterPro" id="IPR000595">
    <property type="entry name" value="cNMP-bd_dom"/>
</dbReference>
<dbReference type="STRING" id="1913577.LPB144_05550"/>
<gene>
    <name evidence="2" type="ORF">LPB144_05550</name>
</gene>
<dbReference type="Pfam" id="PF00027">
    <property type="entry name" value="cNMP_binding"/>
    <property type="match status" value="1"/>
</dbReference>
<proteinExistence type="predicted"/>
<dbReference type="InterPro" id="IPR018490">
    <property type="entry name" value="cNMP-bd_dom_sf"/>
</dbReference>
<dbReference type="CDD" id="cd00038">
    <property type="entry name" value="CAP_ED"/>
    <property type="match status" value="1"/>
</dbReference>
<feature type="domain" description="Cyclic nucleotide-binding" evidence="1">
    <location>
        <begin position="31"/>
        <end position="118"/>
    </location>
</feature>
<organism evidence="2 3">
    <name type="scientific">Christiangramia salexigens</name>
    <dbReference type="NCBI Taxonomy" id="1913577"/>
    <lineage>
        <taxon>Bacteria</taxon>
        <taxon>Pseudomonadati</taxon>
        <taxon>Bacteroidota</taxon>
        <taxon>Flavobacteriia</taxon>
        <taxon>Flavobacteriales</taxon>
        <taxon>Flavobacteriaceae</taxon>
        <taxon>Christiangramia</taxon>
    </lineage>
</organism>
<evidence type="ECO:0000313" key="2">
    <source>
        <dbReference type="EMBL" id="APG59910.1"/>
    </source>
</evidence>
<evidence type="ECO:0000259" key="1">
    <source>
        <dbReference type="Pfam" id="PF00027"/>
    </source>
</evidence>
<dbReference type="AlphaFoldDB" id="A0A1L3J473"/>
<reference evidence="2 3" key="1">
    <citation type="submission" date="2016-11" db="EMBL/GenBank/DDBJ databases">
        <title>Gramella sp. LPB0144 isolated from marine environment.</title>
        <authorList>
            <person name="Kim E."/>
            <person name="Yi H."/>
        </authorList>
    </citation>
    <scope>NUCLEOTIDE SEQUENCE [LARGE SCALE GENOMIC DNA]</scope>
    <source>
        <strain evidence="2 3">LPB0144</strain>
    </source>
</reference>
<evidence type="ECO:0000313" key="3">
    <source>
        <dbReference type="Proteomes" id="UP000182510"/>
    </source>
</evidence>
<keyword evidence="3" id="KW-1185">Reference proteome</keyword>
<dbReference type="KEGG" id="grl:LPB144_05550"/>
<sequence length="195" mass="22818">MDHLNFSSFLNANIEKTDLYLKPLLEHCKEQSFSKGEFLLQPGEYCKHSFYVEKGLLRQYSLDANGKEHIIQFAPENWFVSERDSVFFDNPASYYIQAIEVSRVLLFEEKFIIELSQKNEAFNEQNNRMLHKHIKSLQKRINMLLGATAEERYLDFIKTYPDVLLRVPQTMVAAYLGITPESLSRVRKSLAKKNT</sequence>
<dbReference type="EMBL" id="CP018153">
    <property type="protein sequence ID" value="APG59910.1"/>
    <property type="molecule type" value="Genomic_DNA"/>
</dbReference>
<dbReference type="InterPro" id="IPR014710">
    <property type="entry name" value="RmlC-like_jellyroll"/>
</dbReference>
<dbReference type="RefSeq" id="WP_072552560.1">
    <property type="nucleotide sequence ID" value="NZ_CP018153.1"/>
</dbReference>
<dbReference type="Proteomes" id="UP000182510">
    <property type="component" value="Chromosome"/>
</dbReference>
<protein>
    <submittedName>
        <fullName evidence="2">Cyclic nucleotide-binding protein</fullName>
    </submittedName>
</protein>
<name>A0A1L3J473_9FLAO</name>
<dbReference type="OrthoDB" id="1092431at2"/>
<dbReference type="Gene3D" id="2.60.120.10">
    <property type="entry name" value="Jelly Rolls"/>
    <property type="match status" value="1"/>
</dbReference>
<accession>A0A1L3J473</accession>